<dbReference type="GO" id="GO:0006260">
    <property type="term" value="P:DNA replication"/>
    <property type="evidence" value="ECO:0007669"/>
    <property type="project" value="InterPro"/>
</dbReference>
<dbReference type="GO" id="GO:0003678">
    <property type="term" value="F:DNA helicase activity"/>
    <property type="evidence" value="ECO:0007669"/>
    <property type="project" value="InterPro"/>
</dbReference>
<sequence>MRKPEYLAADGQYFFSENDFCNDLHKVVFGALYSLYNAGVTDHLAREIENYLKDKPKAYATYKANKGREWMFETHANAHLDAFEYYYNRLKKMSLLRAYDDVGVNVSDIYDPDNILDSAKKQAQDEYLDKTSLEQLADDIEGKFYFIRDLYVDNNDNDSVAIGDNVRKIVEDLSKHPARGWAMYDLYEDAIAMGARPGRFYLRSAATGVGKSRTGVADACFFSCSEYFSDEGKWERLYNRVPTLYISVELDIEELTTMALAFIGNIPEDHITEMDLLTFEEEERLKRAMDILEEAPLRMEYLPNYGMKDVENCIKRNMRKYKYPRVDEQGNTDYLTFQCVVFDYLTSSIKMIEEISHGTGVKIREDQILFLMSSKLKEIAVDNNIFLLSSTQINNNFKQEKILDQSMLAGAKSIANRIDYGEIMVDCTDEDIQDIEGVLAQHPGMCPPNVKRSVYKNRRGKFNRVICWMRANKGTCRYKTLFVTDFSFKPIDKDEIFQKKKD</sequence>
<dbReference type="Gene3D" id="3.40.50.300">
    <property type="entry name" value="P-loop containing nucleotide triphosphate hydrolases"/>
    <property type="match status" value="1"/>
</dbReference>
<evidence type="ECO:0000313" key="2">
    <source>
        <dbReference type="EMBL" id="DAF87316.1"/>
    </source>
</evidence>
<dbReference type="GO" id="GO:0005524">
    <property type="term" value="F:ATP binding"/>
    <property type="evidence" value="ECO:0007669"/>
    <property type="project" value="InterPro"/>
</dbReference>
<dbReference type="Pfam" id="PF03796">
    <property type="entry name" value="DnaB_C"/>
    <property type="match status" value="1"/>
</dbReference>
<proteinExistence type="predicted"/>
<dbReference type="InterPro" id="IPR027417">
    <property type="entry name" value="P-loop_NTPase"/>
</dbReference>
<evidence type="ECO:0000259" key="1">
    <source>
        <dbReference type="Pfam" id="PF03796"/>
    </source>
</evidence>
<reference evidence="2" key="1">
    <citation type="journal article" date="2021" name="Proc. Natl. Acad. Sci. U.S.A.">
        <title>A Catalog of Tens of Thousands of Viruses from Human Metagenomes Reveals Hidden Associations with Chronic Diseases.</title>
        <authorList>
            <person name="Tisza M.J."/>
            <person name="Buck C.B."/>
        </authorList>
    </citation>
    <scope>NUCLEOTIDE SEQUENCE</scope>
    <source>
        <strain evidence="2">CtnPP24</strain>
    </source>
</reference>
<dbReference type="InterPro" id="IPR016136">
    <property type="entry name" value="DNA_helicase_N/primase_C"/>
</dbReference>
<dbReference type="SUPFAM" id="SSF52540">
    <property type="entry name" value="P-loop containing nucleoside triphosphate hydrolases"/>
    <property type="match status" value="1"/>
</dbReference>
<accession>A0A8S5TYN6</accession>
<keyword evidence="2" id="KW-0378">Hydrolase</keyword>
<organism evidence="2">
    <name type="scientific">Siphoviridae sp. ctnPP24</name>
    <dbReference type="NCBI Taxonomy" id="2825662"/>
    <lineage>
        <taxon>Viruses</taxon>
        <taxon>Duplodnaviria</taxon>
        <taxon>Heunggongvirae</taxon>
        <taxon>Uroviricota</taxon>
        <taxon>Caudoviricetes</taxon>
    </lineage>
</organism>
<dbReference type="PANTHER" id="PTHR30153:SF2">
    <property type="entry name" value="REPLICATIVE DNA HELICASE"/>
    <property type="match status" value="1"/>
</dbReference>
<keyword evidence="2" id="KW-0347">Helicase</keyword>
<dbReference type="Gene3D" id="1.10.860.10">
    <property type="entry name" value="DNAb Helicase, Chain A"/>
    <property type="match status" value="1"/>
</dbReference>
<dbReference type="EMBL" id="BK015962">
    <property type="protein sequence ID" value="DAF87316.1"/>
    <property type="molecule type" value="Genomic_DNA"/>
</dbReference>
<feature type="domain" description="SF4 helicase" evidence="1">
    <location>
        <begin position="189"/>
        <end position="401"/>
    </location>
</feature>
<keyword evidence="2" id="KW-0547">Nucleotide-binding</keyword>
<dbReference type="PANTHER" id="PTHR30153">
    <property type="entry name" value="REPLICATIVE DNA HELICASE DNAB"/>
    <property type="match status" value="1"/>
</dbReference>
<name>A0A8S5TYN6_9CAUD</name>
<protein>
    <submittedName>
        <fullName evidence="2">Helicase REPLICATION</fullName>
    </submittedName>
</protein>
<dbReference type="InterPro" id="IPR007694">
    <property type="entry name" value="DNA_helicase_DnaB-like_C"/>
</dbReference>
<keyword evidence="2" id="KW-0067">ATP-binding</keyword>